<dbReference type="PROSITE" id="PS00108">
    <property type="entry name" value="PROTEIN_KINASE_ST"/>
    <property type="match status" value="2"/>
</dbReference>
<dbReference type="EC" id="2.7.11.1" evidence="5"/>
<dbReference type="SUPFAM" id="SSF56112">
    <property type="entry name" value="Protein kinase-like (PK-like)"/>
    <property type="match status" value="2"/>
</dbReference>
<evidence type="ECO:0000256" key="19">
    <source>
        <dbReference type="ARBA" id="ARBA00048659"/>
    </source>
</evidence>
<evidence type="ECO:0000259" key="24">
    <source>
        <dbReference type="PROSITE" id="PS50011"/>
    </source>
</evidence>
<dbReference type="GO" id="GO:0005524">
    <property type="term" value="F:ATP binding"/>
    <property type="evidence" value="ECO:0007669"/>
    <property type="project" value="UniProtKB-UniRule"/>
</dbReference>
<evidence type="ECO:0000256" key="11">
    <source>
        <dbReference type="ARBA" id="ARBA00022734"/>
    </source>
</evidence>
<evidence type="ECO:0000256" key="8">
    <source>
        <dbReference type="ARBA" id="ARBA00022679"/>
    </source>
</evidence>
<evidence type="ECO:0000313" key="26">
    <source>
        <dbReference type="Proteomes" id="UP000636709"/>
    </source>
</evidence>
<dbReference type="GO" id="GO:0030246">
    <property type="term" value="F:carbohydrate binding"/>
    <property type="evidence" value="ECO:0007669"/>
    <property type="project" value="UniProtKB-KW"/>
</dbReference>
<keyword evidence="18" id="KW-0325">Glycoprotein</keyword>
<dbReference type="GO" id="GO:1901001">
    <property type="term" value="P:negative regulation of response to salt stress"/>
    <property type="evidence" value="ECO:0007669"/>
    <property type="project" value="UniProtKB-ARBA"/>
</dbReference>
<evidence type="ECO:0000256" key="17">
    <source>
        <dbReference type="ARBA" id="ARBA00023170"/>
    </source>
</evidence>
<evidence type="ECO:0000256" key="21">
    <source>
        <dbReference type="PROSITE-ProRule" id="PRU10141"/>
    </source>
</evidence>
<comment type="catalytic activity">
    <reaction evidence="19">
        <text>L-threonyl-[protein] + ATP = O-phospho-L-threonyl-[protein] + ADP + H(+)</text>
        <dbReference type="Rhea" id="RHEA:46608"/>
        <dbReference type="Rhea" id="RHEA-COMP:11060"/>
        <dbReference type="Rhea" id="RHEA-COMP:11605"/>
        <dbReference type="ChEBI" id="CHEBI:15378"/>
        <dbReference type="ChEBI" id="CHEBI:30013"/>
        <dbReference type="ChEBI" id="CHEBI:30616"/>
        <dbReference type="ChEBI" id="CHEBI:61977"/>
        <dbReference type="ChEBI" id="CHEBI:456216"/>
        <dbReference type="EC" id="2.7.11.1"/>
    </reaction>
    <physiologicalReaction direction="left-to-right" evidence="19">
        <dbReference type="Rhea" id="RHEA:46609"/>
    </physiologicalReaction>
</comment>
<keyword evidence="26" id="KW-1185">Reference proteome</keyword>
<dbReference type="InterPro" id="IPR008271">
    <property type="entry name" value="Ser/Thr_kinase_AS"/>
</dbReference>
<evidence type="ECO:0000256" key="23">
    <source>
        <dbReference type="SAM" id="SignalP"/>
    </source>
</evidence>
<evidence type="ECO:0000313" key="25">
    <source>
        <dbReference type="EMBL" id="KAF8779164.1"/>
    </source>
</evidence>
<evidence type="ECO:0000256" key="10">
    <source>
        <dbReference type="ARBA" id="ARBA00022729"/>
    </source>
</evidence>
<dbReference type="SMART" id="SM00220">
    <property type="entry name" value="S_TKc"/>
    <property type="match status" value="2"/>
</dbReference>
<evidence type="ECO:0000256" key="22">
    <source>
        <dbReference type="SAM" id="Phobius"/>
    </source>
</evidence>
<evidence type="ECO:0000256" key="6">
    <source>
        <dbReference type="ARBA" id="ARBA00022475"/>
    </source>
</evidence>
<keyword evidence="17" id="KW-0675">Receptor</keyword>
<evidence type="ECO:0000256" key="13">
    <source>
        <dbReference type="ARBA" id="ARBA00022777"/>
    </source>
</evidence>
<evidence type="ECO:0000256" key="4">
    <source>
        <dbReference type="ARBA" id="ARBA00010217"/>
    </source>
</evidence>
<comment type="similarity">
    <text evidence="4">In the C-terminal section; belongs to the protein kinase superfamily. Ser/Thr protein kinase family.</text>
</comment>
<feature type="transmembrane region" description="Helical" evidence="22">
    <location>
        <begin position="909"/>
        <end position="933"/>
    </location>
</feature>
<keyword evidence="12 21" id="KW-0547">Nucleotide-binding</keyword>
<evidence type="ECO:0000256" key="12">
    <source>
        <dbReference type="ARBA" id="ARBA00022741"/>
    </source>
</evidence>
<dbReference type="InterPro" id="IPR000719">
    <property type="entry name" value="Prot_kinase_dom"/>
</dbReference>
<evidence type="ECO:0000256" key="1">
    <source>
        <dbReference type="ARBA" id="ARBA00004236"/>
    </source>
</evidence>
<feature type="transmembrane region" description="Helical" evidence="22">
    <location>
        <begin position="287"/>
        <end position="308"/>
    </location>
</feature>
<evidence type="ECO:0000256" key="15">
    <source>
        <dbReference type="ARBA" id="ARBA00022989"/>
    </source>
</evidence>
<evidence type="ECO:0000256" key="16">
    <source>
        <dbReference type="ARBA" id="ARBA00023136"/>
    </source>
</evidence>
<feature type="binding site" evidence="21">
    <location>
        <position position="371"/>
    </location>
    <ligand>
        <name>ATP</name>
        <dbReference type="ChEBI" id="CHEBI:30616"/>
    </ligand>
</feature>
<dbReference type="InterPro" id="IPR017441">
    <property type="entry name" value="Protein_kinase_ATP_BS"/>
</dbReference>
<reference evidence="25" key="1">
    <citation type="submission" date="2020-07" db="EMBL/GenBank/DDBJ databases">
        <title>Genome sequence and genetic diversity analysis of an under-domesticated orphan crop, white fonio (Digitaria exilis).</title>
        <authorList>
            <person name="Bennetzen J.L."/>
            <person name="Chen S."/>
            <person name="Ma X."/>
            <person name="Wang X."/>
            <person name="Yssel A.E.J."/>
            <person name="Chaluvadi S.R."/>
            <person name="Johnson M."/>
            <person name="Gangashetty P."/>
            <person name="Hamidou F."/>
            <person name="Sanogo M.D."/>
            <person name="Zwaenepoel A."/>
            <person name="Wallace J."/>
            <person name="Van De Peer Y."/>
            <person name="Van Deynze A."/>
        </authorList>
    </citation>
    <scope>NUCLEOTIDE SEQUENCE</scope>
    <source>
        <tissue evidence="25">Leaves</tissue>
    </source>
</reference>
<dbReference type="PROSITE" id="PS50011">
    <property type="entry name" value="PROTEIN_KINASE_DOM"/>
    <property type="match status" value="2"/>
</dbReference>
<dbReference type="CDD" id="cd14066">
    <property type="entry name" value="STKc_IRAK"/>
    <property type="match status" value="1"/>
</dbReference>
<dbReference type="Gene3D" id="2.60.120.200">
    <property type="match status" value="2"/>
</dbReference>
<comment type="caution">
    <text evidence="25">The sequence shown here is derived from an EMBL/GenBank/DDBJ whole genome shotgun (WGS) entry which is preliminary data.</text>
</comment>
<keyword evidence="6" id="KW-1003">Cell membrane</keyword>
<evidence type="ECO:0000256" key="5">
    <source>
        <dbReference type="ARBA" id="ARBA00012513"/>
    </source>
</evidence>
<evidence type="ECO:0000256" key="3">
    <source>
        <dbReference type="ARBA" id="ARBA00008536"/>
    </source>
</evidence>
<feature type="domain" description="Protein kinase" evidence="24">
    <location>
        <begin position="342"/>
        <end position="687"/>
    </location>
</feature>
<keyword evidence="11" id="KW-0430">Lectin</keyword>
<dbReference type="CDD" id="cd06899">
    <property type="entry name" value="lectin_legume_LecRK_Arcelin_ConA"/>
    <property type="match status" value="2"/>
</dbReference>
<dbReference type="GO" id="GO:0004674">
    <property type="term" value="F:protein serine/threonine kinase activity"/>
    <property type="evidence" value="ECO:0007669"/>
    <property type="project" value="UniProtKB-KW"/>
</dbReference>
<dbReference type="PROSITE" id="PS00107">
    <property type="entry name" value="PROTEIN_KINASE_ATP"/>
    <property type="match status" value="2"/>
</dbReference>
<keyword evidence="15 22" id="KW-1133">Transmembrane helix</keyword>
<sequence>MRNEIKFFCLFMGLSIAGCSTGGHQFVYSGFTDGNLILDGGAKTMPSGLVELTDGMVRQKGHAFYPSPLIFHKSGTVQSFSTSFVFAILSTYPVSGHGLAFFIAPNNNFSSAFPTQYLGLFNDQTNGDTNSCIFAIELDTVQNFDLYDINDNHIGININSVRSMQSSDVGYYDDKSGIFLNLTLNSHKAMQVWVDYNRANTQINVTMAPLNIAKPVRPLLSTTYNLSTVITDRAYVGFSSSTGTITGQHYLLGWSFGLNSPAPPIEITKLPKLPHLGKKAQLKTLKITLPVAILVLLLGACIMIFLLVRRNLKYAELREDWEVEYGPHRFSYKDLFEATEGFGDKNLLGTGGFGMVYKGVLPVSGLDIAVKRVSHDSKQGIKEFIAEIVSIGHLQHRNLVPLLGYCRRKGELLLVYDYMPNGSLDKYLYGKEGKTTLDLDWGKRIQIIKGVASGLLYLHEECEKVIIHRDIKASNVLLDNEIKGRIGDFGLARLYEHGTNPEATHVVGTIGYLAPELARTGKATPLTDVFAFGVFILEVICGQRPIKRNMEDGQLMLVDWVLEHWHNGSLSDTVDIKLQAFVMKSEWVGMTRGGGGGGFELRGAMKLLLLAWSHFTPMPEKKQKWLLCQLFYFSIINFAPSIVSEDQFVYSSFAQANLSLDGTATIKPDGLLELTNGSFNLKGHAFYPNPLHFRKSPSGNVKSFSVTFIFSILSAYADKSADGMAFFITKGRNFSSAFPAQYLGLFNEENNGNASKNIFAVELDTIQNSEFEDINDNHVGININSLHSLQAQSAGFYDDNNGMFRNLTLIIHEMMQVWVGYDEGTAQIDVTLAPIKMAKPVKPLVSAIYNLSAVLSDTAYIGFSAATGVINSRYCLFGWSFSMGNSTPEIDITKLPKLPHINPRSTSKVLMIVLPLVIASFVFVVGTVIILLARKKLVHNELHEDWEIEFGPHRFAYNDLLLATEGFKNKNVLGAGGFGRVYKGILPTSKLIIAVKRLSHESKQGTKEFITEIVSIGHLRHRNLVQLLGYCRRKGELLLVYDYMPNGSLDKFLYCEQDKPSLDWATRFRIIKGVACGLLYLHEKWDKVVVHRDIKASNVLLDGELNGRLGDFGLAKSYNHGADPQTTRVVGTVGYLAPELACSGKASPATDVFAFGMFLLEVTCGQRPVKQNAQSEQFMLVDWVLGHWQNGSLFETIDKRLDGNCNIDEACLVLKLGLLCSQPFASVRPQMHQVMQYLNGDMQLPEFTPSDMSISMLTLMENRGFNPSSISYQRMMSVGTMSSLSGGR</sequence>
<dbReference type="FunFam" id="1.10.510.10:FF:000517">
    <property type="entry name" value="Putative receptor kinase Lecrk"/>
    <property type="match status" value="2"/>
</dbReference>
<dbReference type="Gene3D" id="1.10.510.10">
    <property type="entry name" value="Transferase(Phosphotransferase) domain 1"/>
    <property type="match status" value="2"/>
</dbReference>
<evidence type="ECO:0000256" key="2">
    <source>
        <dbReference type="ARBA" id="ARBA00004479"/>
    </source>
</evidence>
<dbReference type="Pfam" id="PF00069">
    <property type="entry name" value="Pkinase"/>
    <property type="match status" value="2"/>
</dbReference>
<dbReference type="Pfam" id="PF00139">
    <property type="entry name" value="Lectin_legB"/>
    <property type="match status" value="2"/>
</dbReference>
<comment type="catalytic activity">
    <reaction evidence="20">
        <text>L-seryl-[protein] + ATP = O-phospho-L-seryl-[protein] + ADP + H(+)</text>
        <dbReference type="Rhea" id="RHEA:17989"/>
        <dbReference type="Rhea" id="RHEA-COMP:9863"/>
        <dbReference type="Rhea" id="RHEA-COMP:11604"/>
        <dbReference type="ChEBI" id="CHEBI:15378"/>
        <dbReference type="ChEBI" id="CHEBI:29999"/>
        <dbReference type="ChEBI" id="CHEBI:30616"/>
        <dbReference type="ChEBI" id="CHEBI:83421"/>
        <dbReference type="ChEBI" id="CHEBI:456216"/>
        <dbReference type="EC" id="2.7.11.1"/>
    </reaction>
    <physiologicalReaction direction="left-to-right" evidence="20">
        <dbReference type="Rhea" id="RHEA:17990"/>
    </physiologicalReaction>
</comment>
<keyword evidence="13" id="KW-0418">Kinase</keyword>
<keyword evidence="14 21" id="KW-0067">ATP-binding</keyword>
<feature type="binding site" evidence="21">
    <location>
        <position position="996"/>
    </location>
    <ligand>
        <name>ATP</name>
        <dbReference type="ChEBI" id="CHEBI:30616"/>
    </ligand>
</feature>
<dbReference type="InterPro" id="IPR013320">
    <property type="entry name" value="ConA-like_dom_sf"/>
</dbReference>
<comment type="similarity">
    <text evidence="3">In the N-terminal section; belongs to the leguminous lectin family.</text>
</comment>
<dbReference type="InterPro" id="IPR011009">
    <property type="entry name" value="Kinase-like_dom_sf"/>
</dbReference>
<keyword evidence="9 22" id="KW-0812">Transmembrane</keyword>
<dbReference type="GO" id="GO:0005886">
    <property type="term" value="C:plasma membrane"/>
    <property type="evidence" value="ECO:0007669"/>
    <property type="project" value="UniProtKB-SubCell"/>
</dbReference>
<organism evidence="25 26">
    <name type="scientific">Digitaria exilis</name>
    <dbReference type="NCBI Taxonomy" id="1010633"/>
    <lineage>
        <taxon>Eukaryota</taxon>
        <taxon>Viridiplantae</taxon>
        <taxon>Streptophyta</taxon>
        <taxon>Embryophyta</taxon>
        <taxon>Tracheophyta</taxon>
        <taxon>Spermatophyta</taxon>
        <taxon>Magnoliopsida</taxon>
        <taxon>Liliopsida</taxon>
        <taxon>Poales</taxon>
        <taxon>Poaceae</taxon>
        <taxon>PACMAD clade</taxon>
        <taxon>Panicoideae</taxon>
        <taxon>Panicodae</taxon>
        <taxon>Paniceae</taxon>
        <taxon>Anthephorinae</taxon>
        <taxon>Digitaria</taxon>
    </lineage>
</organism>
<accession>A0A835FUW6</accession>
<dbReference type="EMBL" id="JACEFO010000186">
    <property type="protein sequence ID" value="KAF8779164.1"/>
    <property type="molecule type" value="Genomic_DNA"/>
</dbReference>
<keyword evidence="8" id="KW-0808">Transferase</keyword>
<evidence type="ECO:0000256" key="18">
    <source>
        <dbReference type="ARBA" id="ARBA00023180"/>
    </source>
</evidence>
<dbReference type="FunFam" id="3.30.200.20:FF:000112">
    <property type="entry name" value="Lectin-domain containing receptor kinase A4.3"/>
    <property type="match status" value="2"/>
</dbReference>
<dbReference type="OrthoDB" id="543442at2759"/>
<feature type="domain" description="Protein kinase" evidence="24">
    <location>
        <begin position="967"/>
        <end position="1247"/>
    </location>
</feature>
<comment type="subcellular location">
    <subcellularLocation>
        <location evidence="1">Cell membrane</location>
    </subcellularLocation>
    <subcellularLocation>
        <location evidence="2">Membrane</location>
        <topology evidence="2">Single-pass type I membrane protein</topology>
    </subcellularLocation>
</comment>
<dbReference type="PANTHER" id="PTHR27007">
    <property type="match status" value="1"/>
</dbReference>
<dbReference type="Gene3D" id="3.30.200.20">
    <property type="entry name" value="Phosphorylase Kinase, domain 1"/>
    <property type="match status" value="2"/>
</dbReference>
<evidence type="ECO:0000256" key="14">
    <source>
        <dbReference type="ARBA" id="ARBA00022840"/>
    </source>
</evidence>
<dbReference type="SUPFAM" id="SSF49899">
    <property type="entry name" value="Concanavalin A-like lectins/glucanases"/>
    <property type="match status" value="2"/>
</dbReference>
<keyword evidence="10 23" id="KW-0732">Signal</keyword>
<evidence type="ECO:0000256" key="20">
    <source>
        <dbReference type="ARBA" id="ARBA00048977"/>
    </source>
</evidence>
<dbReference type="InterPro" id="IPR001220">
    <property type="entry name" value="Legume_lectin_dom"/>
</dbReference>
<name>A0A835FUW6_9POAL</name>
<dbReference type="Proteomes" id="UP000636709">
    <property type="component" value="Unassembled WGS sequence"/>
</dbReference>
<keyword evidence="16 22" id="KW-0472">Membrane</keyword>
<proteinExistence type="inferred from homology"/>
<feature type="chain" id="PRO_5032506642" description="non-specific serine/threonine protein kinase" evidence="23">
    <location>
        <begin position="20"/>
        <end position="1288"/>
    </location>
</feature>
<dbReference type="InterPro" id="IPR050528">
    <property type="entry name" value="L-type_Lectin-RKs"/>
</dbReference>
<evidence type="ECO:0000256" key="7">
    <source>
        <dbReference type="ARBA" id="ARBA00022527"/>
    </source>
</evidence>
<keyword evidence="7" id="KW-0723">Serine/threonine-protein kinase</keyword>
<gene>
    <name evidence="25" type="ORF">HU200_002840</name>
</gene>
<protein>
    <recommendedName>
        <fullName evidence="5">non-specific serine/threonine protein kinase</fullName>
        <ecNumber evidence="5">2.7.11.1</ecNumber>
    </recommendedName>
</protein>
<dbReference type="FunFam" id="2.60.120.200:FF:000051">
    <property type="entry name" value="L-type lectin-domain containing receptor kinase V.9"/>
    <property type="match status" value="2"/>
</dbReference>
<dbReference type="PROSITE" id="PS51257">
    <property type="entry name" value="PROKAR_LIPOPROTEIN"/>
    <property type="match status" value="1"/>
</dbReference>
<evidence type="ECO:0000256" key="9">
    <source>
        <dbReference type="ARBA" id="ARBA00022692"/>
    </source>
</evidence>
<feature type="signal peptide" evidence="23">
    <location>
        <begin position="1"/>
        <end position="19"/>
    </location>
</feature>